<reference evidence="1 2" key="1">
    <citation type="journal article" date="2016" name="Nat. Commun.">
        <title>Extremotolerant tardigrade genome and improved radiotolerance of human cultured cells by tardigrade-unique protein.</title>
        <authorList>
            <person name="Hashimoto T."/>
            <person name="Horikawa D.D."/>
            <person name="Saito Y."/>
            <person name="Kuwahara H."/>
            <person name="Kozuka-Hata H."/>
            <person name="Shin-I T."/>
            <person name="Minakuchi Y."/>
            <person name="Ohishi K."/>
            <person name="Motoyama A."/>
            <person name="Aizu T."/>
            <person name="Enomoto A."/>
            <person name="Kondo K."/>
            <person name="Tanaka S."/>
            <person name="Hara Y."/>
            <person name="Koshikawa S."/>
            <person name="Sagara H."/>
            <person name="Miura T."/>
            <person name="Yokobori S."/>
            <person name="Miyagawa K."/>
            <person name="Suzuki Y."/>
            <person name="Kubo T."/>
            <person name="Oyama M."/>
            <person name="Kohara Y."/>
            <person name="Fujiyama A."/>
            <person name="Arakawa K."/>
            <person name="Katayama T."/>
            <person name="Toyoda A."/>
            <person name="Kunieda T."/>
        </authorList>
    </citation>
    <scope>NUCLEOTIDE SEQUENCE [LARGE SCALE GENOMIC DNA]</scope>
    <source>
        <strain evidence="1 2">YOKOZUNA-1</strain>
    </source>
</reference>
<name>A0A1D1WAZ0_RAMVA</name>
<protein>
    <submittedName>
        <fullName evidence="1">Uncharacterized protein</fullName>
    </submittedName>
</protein>
<gene>
    <name evidence="1" type="primary">RvY_19340-1</name>
    <name evidence="1" type="synonym">RvY_19340.1</name>
    <name evidence="1" type="ORF">RvY_19340</name>
</gene>
<feature type="non-terminal residue" evidence="1">
    <location>
        <position position="61"/>
    </location>
</feature>
<comment type="caution">
    <text evidence="1">The sequence shown here is derived from an EMBL/GenBank/DDBJ whole genome shotgun (WGS) entry which is preliminary data.</text>
</comment>
<proteinExistence type="predicted"/>
<evidence type="ECO:0000313" key="1">
    <source>
        <dbReference type="EMBL" id="GAV09868.1"/>
    </source>
</evidence>
<dbReference type="AlphaFoldDB" id="A0A1D1WAZ0"/>
<sequence length="61" mass="6619">MGEAKSVPSSIFPLCPRRLLAGYRLRLNSLSANVTIPRPAKGSLPTFSTSFLAQRNRCAQA</sequence>
<accession>A0A1D1WAZ0</accession>
<organism evidence="1 2">
    <name type="scientific">Ramazzottius varieornatus</name>
    <name type="common">Water bear</name>
    <name type="synonym">Tardigrade</name>
    <dbReference type="NCBI Taxonomy" id="947166"/>
    <lineage>
        <taxon>Eukaryota</taxon>
        <taxon>Metazoa</taxon>
        <taxon>Ecdysozoa</taxon>
        <taxon>Tardigrada</taxon>
        <taxon>Eutardigrada</taxon>
        <taxon>Parachela</taxon>
        <taxon>Hypsibioidea</taxon>
        <taxon>Ramazzottiidae</taxon>
        <taxon>Ramazzottius</taxon>
    </lineage>
</organism>
<dbReference type="Proteomes" id="UP000186922">
    <property type="component" value="Unassembled WGS sequence"/>
</dbReference>
<keyword evidence="2" id="KW-1185">Reference proteome</keyword>
<dbReference type="EMBL" id="BDGG01000036">
    <property type="protein sequence ID" value="GAV09868.1"/>
    <property type="molecule type" value="Genomic_DNA"/>
</dbReference>
<evidence type="ECO:0000313" key="2">
    <source>
        <dbReference type="Proteomes" id="UP000186922"/>
    </source>
</evidence>